<name>A0A9P6MEL1_9FUNG</name>
<feature type="compositionally biased region" description="Low complexity" evidence="1">
    <location>
        <begin position="1"/>
        <end position="16"/>
    </location>
</feature>
<dbReference type="AlphaFoldDB" id="A0A9P6MEL1"/>
<proteinExistence type="predicted"/>
<evidence type="ECO:0000256" key="1">
    <source>
        <dbReference type="SAM" id="MobiDB-lite"/>
    </source>
</evidence>
<keyword evidence="3" id="KW-1185">Reference proteome</keyword>
<evidence type="ECO:0000313" key="3">
    <source>
        <dbReference type="Proteomes" id="UP000703661"/>
    </source>
</evidence>
<dbReference type="OrthoDB" id="2445692at2759"/>
<comment type="caution">
    <text evidence="2">The sequence shown here is derived from an EMBL/GenBank/DDBJ whole genome shotgun (WGS) entry which is preliminary data.</text>
</comment>
<sequence>MPFFKSNKNKSASVASTPAQTPRSSMQAIRNTQVNTMSHAQAIEMVMQKTASYPTPSAMR</sequence>
<dbReference type="Proteomes" id="UP000703661">
    <property type="component" value="Unassembled WGS sequence"/>
</dbReference>
<gene>
    <name evidence="2" type="ORF">BGZ80_007392</name>
</gene>
<dbReference type="EMBL" id="JAAAID010003773">
    <property type="protein sequence ID" value="KAF9995908.1"/>
    <property type="molecule type" value="Genomic_DNA"/>
</dbReference>
<evidence type="ECO:0000313" key="2">
    <source>
        <dbReference type="EMBL" id="KAF9995908.1"/>
    </source>
</evidence>
<reference evidence="2" key="1">
    <citation type="journal article" date="2020" name="Fungal Divers.">
        <title>Resolving the Mortierellaceae phylogeny through synthesis of multi-gene phylogenetics and phylogenomics.</title>
        <authorList>
            <person name="Vandepol N."/>
            <person name="Liber J."/>
            <person name="Desiro A."/>
            <person name="Na H."/>
            <person name="Kennedy M."/>
            <person name="Barry K."/>
            <person name="Grigoriev I.V."/>
            <person name="Miller A.N."/>
            <person name="O'Donnell K."/>
            <person name="Stajich J.E."/>
            <person name="Bonito G."/>
        </authorList>
    </citation>
    <scope>NUCLEOTIDE SEQUENCE</scope>
    <source>
        <strain evidence="2">NRRL 2769</strain>
    </source>
</reference>
<feature type="non-terminal residue" evidence="2">
    <location>
        <position position="60"/>
    </location>
</feature>
<organism evidence="2 3">
    <name type="scientific">Entomortierella chlamydospora</name>
    <dbReference type="NCBI Taxonomy" id="101097"/>
    <lineage>
        <taxon>Eukaryota</taxon>
        <taxon>Fungi</taxon>
        <taxon>Fungi incertae sedis</taxon>
        <taxon>Mucoromycota</taxon>
        <taxon>Mortierellomycotina</taxon>
        <taxon>Mortierellomycetes</taxon>
        <taxon>Mortierellales</taxon>
        <taxon>Mortierellaceae</taxon>
        <taxon>Entomortierella</taxon>
    </lineage>
</organism>
<feature type="compositionally biased region" description="Polar residues" evidence="1">
    <location>
        <begin position="17"/>
        <end position="36"/>
    </location>
</feature>
<feature type="region of interest" description="Disordered" evidence="1">
    <location>
        <begin position="1"/>
        <end position="36"/>
    </location>
</feature>
<protein>
    <submittedName>
        <fullName evidence="2">Uncharacterized protein</fullName>
    </submittedName>
</protein>
<accession>A0A9P6MEL1</accession>